<dbReference type="Pfam" id="PF05593">
    <property type="entry name" value="RHS_repeat"/>
    <property type="match status" value="7"/>
</dbReference>
<dbReference type="InterPro" id="IPR022385">
    <property type="entry name" value="Rhs_assc_core"/>
</dbReference>
<evidence type="ECO:0000259" key="2">
    <source>
        <dbReference type="Pfam" id="PF20148"/>
    </source>
</evidence>
<feature type="domain" description="DUF6531" evidence="2">
    <location>
        <begin position="4"/>
        <end position="75"/>
    </location>
</feature>
<dbReference type="PANTHER" id="PTHR32305">
    <property type="match status" value="1"/>
</dbReference>
<dbReference type="Gene3D" id="2.180.10.10">
    <property type="entry name" value="RHS repeat-associated core"/>
    <property type="match status" value="3"/>
</dbReference>
<keyword evidence="5" id="KW-1185">Reference proteome</keyword>
<dbReference type="InterPro" id="IPR006530">
    <property type="entry name" value="YD"/>
</dbReference>
<evidence type="ECO:0000313" key="4">
    <source>
        <dbReference type="EMBL" id="MFB9833005.1"/>
    </source>
</evidence>
<dbReference type="InterPro" id="IPR045351">
    <property type="entry name" value="DUF6531"/>
</dbReference>
<dbReference type="RefSeq" id="WP_378199793.1">
    <property type="nucleotide sequence ID" value="NZ_JBHLZP010000070.1"/>
</dbReference>
<protein>
    <submittedName>
        <fullName evidence="4">RHS repeat-associated core domain-containing protein</fullName>
    </submittedName>
</protein>
<evidence type="ECO:0000313" key="5">
    <source>
        <dbReference type="Proteomes" id="UP001589627"/>
    </source>
</evidence>
<feature type="domain" description="Teneurin-like YD-shell" evidence="3">
    <location>
        <begin position="101"/>
        <end position="245"/>
    </location>
</feature>
<gene>
    <name evidence="4" type="ORF">ACFFNX_12490</name>
</gene>
<proteinExistence type="predicted"/>
<evidence type="ECO:0000256" key="1">
    <source>
        <dbReference type="ARBA" id="ARBA00022737"/>
    </source>
</evidence>
<evidence type="ECO:0000259" key="3">
    <source>
        <dbReference type="Pfam" id="PF25023"/>
    </source>
</evidence>
<dbReference type="PANTHER" id="PTHR32305:SF15">
    <property type="entry name" value="PROTEIN RHSA-RELATED"/>
    <property type="match status" value="1"/>
</dbReference>
<dbReference type="InterPro" id="IPR056823">
    <property type="entry name" value="TEN-like_YD-shell"/>
</dbReference>
<dbReference type="NCBIfam" id="TIGR01643">
    <property type="entry name" value="YD_repeat_2x"/>
    <property type="match status" value="17"/>
</dbReference>
<accession>A0ABV5YD98</accession>
<organism evidence="4 5">
    <name type="scientific">Actinoallomurus acaciae</name>
    <dbReference type="NCBI Taxonomy" id="502577"/>
    <lineage>
        <taxon>Bacteria</taxon>
        <taxon>Bacillati</taxon>
        <taxon>Actinomycetota</taxon>
        <taxon>Actinomycetes</taxon>
        <taxon>Streptosporangiales</taxon>
        <taxon>Thermomonosporaceae</taxon>
        <taxon>Actinoallomurus</taxon>
    </lineage>
</organism>
<dbReference type="Pfam" id="PF25023">
    <property type="entry name" value="TEN_YD-shell"/>
    <property type="match status" value="2"/>
</dbReference>
<dbReference type="EMBL" id="JBHLZP010000070">
    <property type="protein sequence ID" value="MFB9833005.1"/>
    <property type="molecule type" value="Genomic_DNA"/>
</dbReference>
<dbReference type="InterPro" id="IPR050708">
    <property type="entry name" value="T6SS_VgrG/RHS"/>
</dbReference>
<keyword evidence="1" id="KW-0677">Repeat</keyword>
<dbReference type="Proteomes" id="UP001589627">
    <property type="component" value="Unassembled WGS sequence"/>
</dbReference>
<name>A0ABV5YD98_9ACTN</name>
<sequence length="1165" mass="129033">MTKDPIDVARGEVVLRQVDVELAGVLPLVLERTHVSSFRAGSSFGASWASTLDQRLELDAEGACFAAADGMVLVYPLVPASGAPVLPSAGPPWPLTRHGDGGYAITDPKNGTVLRFTPDAGRTVLALSAIIDRNGNRIDLDYAGTTLVQIRHSAGYRIEVETDGGRVTALRPASGDGATALPTFARYGYDDDGRLTEVYDSAERPLRFDYDDDGRLTGWTDRNGHWYRYEYDEYGRGVRGRGPNGFLDAALTYADRLTTVTDSLGRRTRYHLNELGQVVTEVDPLGHVTRSEWDHHDRLLSRTDPLGHTTRYAYDDAGNLCGITRPDGREVAAVHDARGLPVEITDVDGTVWRQRYDDRGNLVAVTDPTGAATRYTYDERGGLSAITDPLGSVTHIANDTAGLPISITDPLGGTTRCVRDPYGRIVTVVDPVGGVARFDWTIEGRLVSRVLPDGSAERWAYDAEGNPVEHVDASGNVSRTEYGPFDVPIAWTAPGGARTEFGYDTELRPRTVTGPQGLTWHYAYDEAGNLVRETDFNGRVVGYRYDAAGRLTSRINGAGQTVRYTRDRLGDVIEQRAGDALTTFAYDPAGRLVRAVNADADLRFERDPAGRVVAEVCDGRRLTWDHDALGRRVRRLTPSGASSDWRYDAAGRPAVLHTAGRSVRFDHDPAGREVRRKFDAGATLLQTWEPSGRLRLQELWGGTSGESPRTASGRLLQHRAYSYRPGGGVTGVTDRTTGRRRLDLDADGRVTGVHAAEWTERYAYDESGRPTDASWPEDDEALGGRTYTGTLLRSAGGIRYEYDGQGRVVLQQRRRLSGKPLTWRYEWDADDRLRTVTTPGGQRWRYRYDALGRRIAKQRLGPDGHTVVEQTGFTWDDVVLAEQTHVVSPEATACVTTWDYNPDGFRPLIQREHAAQPREGGGERWYGMVTDLTGSPTEMVTAIGELAWTHTPTLWGLGRPRGWDGVSCPLRFPGQYHDDETGFHYNHQRYYDPRTGRYQSPDPLGLAPQPDPHAYVLDPMTWADPLGLAPYSERLREIAFKIGRWKDPLWYVGTKLAQRDSRSLVRILGGAAPEPNATVADLLKLRAGNPAFGTKVENAQSRSDTDLLRSVFQPQDGQYMSVQPVYPDAILEGNHRRRELLERARDPDSEIGWDTPVFILNFKAD</sequence>
<feature type="domain" description="Teneurin-like YD-shell" evidence="3">
    <location>
        <begin position="745"/>
        <end position="1002"/>
    </location>
</feature>
<reference evidence="4 5" key="1">
    <citation type="submission" date="2024-09" db="EMBL/GenBank/DDBJ databases">
        <authorList>
            <person name="Sun Q."/>
            <person name="Mori K."/>
        </authorList>
    </citation>
    <scope>NUCLEOTIDE SEQUENCE [LARGE SCALE GENOMIC DNA]</scope>
    <source>
        <strain evidence="4 5">TBRC 0563</strain>
    </source>
</reference>
<comment type="caution">
    <text evidence="4">The sequence shown here is derived from an EMBL/GenBank/DDBJ whole genome shotgun (WGS) entry which is preliminary data.</text>
</comment>
<dbReference type="InterPro" id="IPR031325">
    <property type="entry name" value="RHS_repeat"/>
</dbReference>
<dbReference type="NCBIfam" id="TIGR03696">
    <property type="entry name" value="Rhs_assc_core"/>
    <property type="match status" value="1"/>
</dbReference>
<dbReference type="Pfam" id="PF20148">
    <property type="entry name" value="DUF6531"/>
    <property type="match status" value="1"/>
</dbReference>